<evidence type="ECO:0000313" key="3">
    <source>
        <dbReference type="Proteomes" id="UP000315783"/>
    </source>
</evidence>
<gene>
    <name evidence="2" type="ORF">IF1G_06646</name>
</gene>
<evidence type="ECO:0000313" key="2">
    <source>
        <dbReference type="EMBL" id="TQV94635.1"/>
    </source>
</evidence>
<dbReference type="AlphaFoldDB" id="A0A545UYS3"/>
<accession>A0A545UYS3</accession>
<reference evidence="2 3" key="1">
    <citation type="journal article" date="2019" name="Appl. Microbiol. Biotechnol.">
        <title>Genome sequence of Isaria javanica and comparative genome analysis insights into family S53 peptidase evolution in fungal entomopathogens.</title>
        <authorList>
            <person name="Lin R."/>
            <person name="Zhang X."/>
            <person name="Xin B."/>
            <person name="Zou M."/>
            <person name="Gao Y."/>
            <person name="Qin F."/>
            <person name="Hu Q."/>
            <person name="Xie B."/>
            <person name="Cheng X."/>
        </authorList>
    </citation>
    <scope>NUCLEOTIDE SEQUENCE [LARGE SCALE GENOMIC DNA]</scope>
    <source>
        <strain evidence="2 3">IJ1G</strain>
    </source>
</reference>
<keyword evidence="1" id="KW-0472">Membrane</keyword>
<dbReference type="EMBL" id="SPUK01000009">
    <property type="protein sequence ID" value="TQV94635.1"/>
    <property type="molecule type" value="Genomic_DNA"/>
</dbReference>
<comment type="caution">
    <text evidence="2">The sequence shown here is derived from an EMBL/GenBank/DDBJ whole genome shotgun (WGS) entry which is preliminary data.</text>
</comment>
<organism evidence="2 3">
    <name type="scientific">Cordyceps javanica</name>
    <dbReference type="NCBI Taxonomy" id="43265"/>
    <lineage>
        <taxon>Eukaryota</taxon>
        <taxon>Fungi</taxon>
        <taxon>Dikarya</taxon>
        <taxon>Ascomycota</taxon>
        <taxon>Pezizomycotina</taxon>
        <taxon>Sordariomycetes</taxon>
        <taxon>Hypocreomycetidae</taxon>
        <taxon>Hypocreales</taxon>
        <taxon>Cordycipitaceae</taxon>
        <taxon>Cordyceps</taxon>
    </lineage>
</organism>
<sequence length="124" mass="13317">MDPCKDGDPSLSFFSFVSPCRVISLTNVVCVAVVSMMRLAERLQMNTVRGLRCLVSATGTTKRRAVLLPCALQREGGAANFFSSGSSFVFVLAASSVRGTVVRAFLLHLNSIPSWAATRRYGPG</sequence>
<dbReference type="Proteomes" id="UP000315783">
    <property type="component" value="Unassembled WGS sequence"/>
</dbReference>
<protein>
    <submittedName>
        <fullName evidence="2">Uncharacterized protein</fullName>
    </submittedName>
</protein>
<proteinExistence type="predicted"/>
<evidence type="ECO:0000256" key="1">
    <source>
        <dbReference type="SAM" id="Phobius"/>
    </source>
</evidence>
<keyword evidence="1" id="KW-0812">Transmembrane</keyword>
<name>A0A545UYS3_9HYPO</name>
<keyword evidence="1" id="KW-1133">Transmembrane helix</keyword>
<keyword evidence="3" id="KW-1185">Reference proteome</keyword>
<feature type="transmembrane region" description="Helical" evidence="1">
    <location>
        <begin position="12"/>
        <end position="35"/>
    </location>
</feature>